<feature type="transmembrane region" description="Helical" evidence="8">
    <location>
        <begin position="265"/>
        <end position="287"/>
    </location>
</feature>
<comment type="subcellular location">
    <subcellularLocation>
        <location evidence="1">Membrane</location>
        <topology evidence="1">Multi-pass membrane protein</topology>
    </subcellularLocation>
</comment>
<dbReference type="PANTHER" id="PTHR34975">
    <property type="entry name" value="SPORE GERMINATION PROTEIN A2"/>
    <property type="match status" value="1"/>
</dbReference>
<keyword evidence="10" id="KW-1185">Reference proteome</keyword>
<evidence type="ECO:0000256" key="6">
    <source>
        <dbReference type="ARBA" id="ARBA00022989"/>
    </source>
</evidence>
<feature type="transmembrane region" description="Helical" evidence="8">
    <location>
        <begin position="178"/>
        <end position="200"/>
    </location>
</feature>
<feature type="transmembrane region" description="Helical" evidence="8">
    <location>
        <begin position="142"/>
        <end position="158"/>
    </location>
</feature>
<feature type="transmembrane region" description="Helical" evidence="8">
    <location>
        <begin position="331"/>
        <end position="351"/>
    </location>
</feature>
<evidence type="ECO:0000256" key="8">
    <source>
        <dbReference type="SAM" id="Phobius"/>
    </source>
</evidence>
<feature type="transmembrane region" description="Helical" evidence="8">
    <location>
        <begin position="112"/>
        <end position="130"/>
    </location>
</feature>
<organism evidence="9 10">
    <name type="scientific">Tepidibacter hydrothermalis</name>
    <dbReference type="NCBI Taxonomy" id="3036126"/>
    <lineage>
        <taxon>Bacteria</taxon>
        <taxon>Bacillati</taxon>
        <taxon>Bacillota</taxon>
        <taxon>Clostridia</taxon>
        <taxon>Peptostreptococcales</taxon>
        <taxon>Peptostreptococcaceae</taxon>
        <taxon>Tepidibacter</taxon>
    </lineage>
</organism>
<evidence type="ECO:0000313" key="9">
    <source>
        <dbReference type="EMBL" id="WFD11135.1"/>
    </source>
</evidence>
<feature type="transmembrane region" description="Helical" evidence="8">
    <location>
        <begin position="36"/>
        <end position="55"/>
    </location>
</feature>
<proteinExistence type="inferred from homology"/>
<dbReference type="Proteomes" id="UP001222800">
    <property type="component" value="Chromosome"/>
</dbReference>
<protein>
    <submittedName>
        <fullName evidence="9">Endospore germination permease</fullName>
    </submittedName>
</protein>
<feature type="transmembrane region" description="Helical" evidence="8">
    <location>
        <begin position="12"/>
        <end position="30"/>
    </location>
</feature>
<evidence type="ECO:0000313" key="10">
    <source>
        <dbReference type="Proteomes" id="UP001222800"/>
    </source>
</evidence>
<feature type="transmembrane region" description="Helical" evidence="8">
    <location>
        <begin position="299"/>
        <end position="319"/>
    </location>
</feature>
<evidence type="ECO:0000256" key="3">
    <source>
        <dbReference type="ARBA" id="ARBA00022448"/>
    </source>
</evidence>
<reference evidence="9 10" key="1">
    <citation type="submission" date="2023-03" db="EMBL/GenBank/DDBJ databases">
        <title>Complete genome sequence of Tepidibacter sp. SWIR-1, isolated from a deep-sea hydrothermal vent.</title>
        <authorList>
            <person name="Li X."/>
        </authorList>
    </citation>
    <scope>NUCLEOTIDE SEQUENCE [LARGE SCALE GENOMIC DNA]</scope>
    <source>
        <strain evidence="9 10">SWIR-1</strain>
    </source>
</reference>
<keyword evidence="4" id="KW-0309">Germination</keyword>
<comment type="similarity">
    <text evidence="2">Belongs to the amino acid-polyamine-organocation (APC) superfamily. Spore germination protein (SGP) (TC 2.A.3.9) family.</text>
</comment>
<sequence>MKTEIISDKEGICLITMFVIGTSGVIVTGLQAKQDLWLSVILSIFMAFCMAIIYARLNCIFKGENLFYILEICFGNIIGKLIGLLYVWYTLHLSCLILRDFGEFQLVVLKETPMMVTMMITAFLGIWVLKDGIEVMGRYAKTFAPLIVIVVLTLAIMVSNEMQITNLQPILSQGFKPIMDGAFSAFSFPFGEIVIFTMVFSKFKNKKFTYNVYVLGLLISGSIIFITSTAEVLILGVNTCIETYFPGYVTVGKLDIGDVLQRLEIITTFIFILGGFIKFSVCLLASVNGIAKIFELDDYRFIVTPMSYASLNLAYITANSRMSFFDFSLKIYPYYAFPFQVIIPLILWIIAESRHRKSLNN</sequence>
<accession>A0ABY8EDW8</accession>
<keyword evidence="6 8" id="KW-1133">Transmembrane helix</keyword>
<feature type="transmembrane region" description="Helical" evidence="8">
    <location>
        <begin position="67"/>
        <end position="89"/>
    </location>
</feature>
<evidence type="ECO:0000256" key="2">
    <source>
        <dbReference type="ARBA" id="ARBA00007998"/>
    </source>
</evidence>
<evidence type="ECO:0000256" key="4">
    <source>
        <dbReference type="ARBA" id="ARBA00022544"/>
    </source>
</evidence>
<name>A0ABY8EDW8_9FIRM</name>
<dbReference type="RefSeq" id="WP_277733115.1">
    <property type="nucleotide sequence ID" value="NZ_CP120733.1"/>
</dbReference>
<dbReference type="Pfam" id="PF03845">
    <property type="entry name" value="Spore_permease"/>
    <property type="match status" value="1"/>
</dbReference>
<keyword evidence="7 8" id="KW-0472">Membrane</keyword>
<gene>
    <name evidence="9" type="ORF">P4S50_03400</name>
</gene>
<keyword evidence="3" id="KW-0813">Transport</keyword>
<evidence type="ECO:0000256" key="1">
    <source>
        <dbReference type="ARBA" id="ARBA00004141"/>
    </source>
</evidence>
<dbReference type="EMBL" id="CP120733">
    <property type="protein sequence ID" value="WFD11135.1"/>
    <property type="molecule type" value="Genomic_DNA"/>
</dbReference>
<dbReference type="NCBIfam" id="TIGR00912">
    <property type="entry name" value="2A0309"/>
    <property type="match status" value="1"/>
</dbReference>
<evidence type="ECO:0000256" key="7">
    <source>
        <dbReference type="ARBA" id="ARBA00023136"/>
    </source>
</evidence>
<dbReference type="InterPro" id="IPR004761">
    <property type="entry name" value="Spore_GerAB"/>
</dbReference>
<feature type="transmembrane region" description="Helical" evidence="8">
    <location>
        <begin position="212"/>
        <end position="245"/>
    </location>
</feature>
<keyword evidence="5 8" id="KW-0812">Transmembrane</keyword>
<evidence type="ECO:0000256" key="5">
    <source>
        <dbReference type="ARBA" id="ARBA00022692"/>
    </source>
</evidence>
<dbReference type="PANTHER" id="PTHR34975:SF2">
    <property type="entry name" value="SPORE GERMINATION PROTEIN A2"/>
    <property type="match status" value="1"/>
</dbReference>